<proteinExistence type="predicted"/>
<accession>A0ACA9Q7K2</accession>
<name>A0ACA9Q7K2_9GLOM</name>
<feature type="non-terminal residue" evidence="1">
    <location>
        <position position="62"/>
    </location>
</feature>
<sequence>MRKWPSDHRPPHHSVGTAVGSEMIGTGGKAMPPSVTPQPRFQRNPNTAYSRYYTLKQYRYTR</sequence>
<dbReference type="Proteomes" id="UP000789525">
    <property type="component" value="Unassembled WGS sequence"/>
</dbReference>
<dbReference type="EMBL" id="CAJVPT010047115">
    <property type="protein sequence ID" value="CAG8739426.1"/>
    <property type="molecule type" value="Genomic_DNA"/>
</dbReference>
<reference evidence="1" key="1">
    <citation type="submission" date="2021-06" db="EMBL/GenBank/DDBJ databases">
        <authorList>
            <person name="Kallberg Y."/>
            <person name="Tangrot J."/>
            <person name="Rosling A."/>
        </authorList>
    </citation>
    <scope>NUCLEOTIDE SEQUENCE</scope>
    <source>
        <strain evidence="1">CL356</strain>
    </source>
</reference>
<protein>
    <submittedName>
        <fullName evidence="1">12538_t:CDS:1</fullName>
    </submittedName>
</protein>
<comment type="caution">
    <text evidence="1">The sequence shown here is derived from an EMBL/GenBank/DDBJ whole genome shotgun (WGS) entry which is preliminary data.</text>
</comment>
<evidence type="ECO:0000313" key="1">
    <source>
        <dbReference type="EMBL" id="CAG8739426.1"/>
    </source>
</evidence>
<evidence type="ECO:0000313" key="2">
    <source>
        <dbReference type="Proteomes" id="UP000789525"/>
    </source>
</evidence>
<keyword evidence="2" id="KW-1185">Reference proteome</keyword>
<organism evidence="1 2">
    <name type="scientific">Acaulospora colombiana</name>
    <dbReference type="NCBI Taxonomy" id="27376"/>
    <lineage>
        <taxon>Eukaryota</taxon>
        <taxon>Fungi</taxon>
        <taxon>Fungi incertae sedis</taxon>
        <taxon>Mucoromycota</taxon>
        <taxon>Glomeromycotina</taxon>
        <taxon>Glomeromycetes</taxon>
        <taxon>Diversisporales</taxon>
        <taxon>Acaulosporaceae</taxon>
        <taxon>Acaulospora</taxon>
    </lineage>
</organism>
<gene>
    <name evidence="1" type="ORF">ACOLOM_LOCUS12090</name>
</gene>